<gene>
    <name evidence="2" type="ORF">CAUS1442_LOCUS9336</name>
</gene>
<organism evidence="2">
    <name type="scientific">Craspedostauros australis</name>
    <dbReference type="NCBI Taxonomy" id="1486917"/>
    <lineage>
        <taxon>Eukaryota</taxon>
        <taxon>Sar</taxon>
        <taxon>Stramenopiles</taxon>
        <taxon>Ochrophyta</taxon>
        <taxon>Bacillariophyta</taxon>
        <taxon>Bacillariophyceae</taxon>
        <taxon>Bacillariophycidae</taxon>
        <taxon>Naviculales</taxon>
        <taxon>Naviculaceae</taxon>
        <taxon>Craspedostauros</taxon>
    </lineage>
</organism>
<feature type="compositionally biased region" description="Low complexity" evidence="1">
    <location>
        <begin position="30"/>
        <end position="43"/>
    </location>
</feature>
<proteinExistence type="predicted"/>
<protein>
    <submittedName>
        <fullName evidence="2">Uncharacterized protein</fullName>
    </submittedName>
</protein>
<sequence>MCPSQKNIPSSCNLGCALNGTPLCRHQPQHHQQQQQQARTPTWQQRSTCYRPNMNPQDPLGSSLFQDAVLLPVSDTGSRAPAPANSFQLLESILDDTLQILAEDDTDDLPVSDFPLAFRPLNQ</sequence>
<name>A0A7R9WY52_9STRA</name>
<feature type="region of interest" description="Disordered" evidence="1">
    <location>
        <begin position="23"/>
        <end position="43"/>
    </location>
</feature>
<accession>A0A7R9WY52</accession>
<dbReference type="AlphaFoldDB" id="A0A7R9WY52"/>
<reference evidence="2" key="1">
    <citation type="submission" date="2021-01" db="EMBL/GenBank/DDBJ databases">
        <authorList>
            <person name="Corre E."/>
            <person name="Pelletier E."/>
            <person name="Niang G."/>
            <person name="Scheremetjew M."/>
            <person name="Finn R."/>
            <person name="Kale V."/>
            <person name="Holt S."/>
            <person name="Cochrane G."/>
            <person name="Meng A."/>
            <person name="Brown T."/>
            <person name="Cohen L."/>
        </authorList>
    </citation>
    <scope>NUCLEOTIDE SEQUENCE</scope>
    <source>
        <strain evidence="2">CCMP3328</strain>
    </source>
</reference>
<evidence type="ECO:0000313" key="2">
    <source>
        <dbReference type="EMBL" id="CAD8337208.1"/>
    </source>
</evidence>
<dbReference type="EMBL" id="HBEF01014908">
    <property type="protein sequence ID" value="CAD8337208.1"/>
    <property type="molecule type" value="Transcribed_RNA"/>
</dbReference>
<evidence type="ECO:0000256" key="1">
    <source>
        <dbReference type="SAM" id="MobiDB-lite"/>
    </source>
</evidence>